<protein>
    <submittedName>
        <fullName evidence="3">Uncharacterized protein LOC109708821</fullName>
    </submittedName>
</protein>
<dbReference type="Proteomes" id="UP000515123">
    <property type="component" value="Linkage group 1"/>
</dbReference>
<dbReference type="AlphaFoldDB" id="A0A6P5ERT5"/>
<organism evidence="2 3">
    <name type="scientific">Ananas comosus</name>
    <name type="common">Pineapple</name>
    <name type="synonym">Ananas ananas</name>
    <dbReference type="NCBI Taxonomy" id="4615"/>
    <lineage>
        <taxon>Eukaryota</taxon>
        <taxon>Viridiplantae</taxon>
        <taxon>Streptophyta</taxon>
        <taxon>Embryophyta</taxon>
        <taxon>Tracheophyta</taxon>
        <taxon>Spermatophyta</taxon>
        <taxon>Magnoliopsida</taxon>
        <taxon>Liliopsida</taxon>
        <taxon>Poales</taxon>
        <taxon>Bromeliaceae</taxon>
        <taxon>Bromelioideae</taxon>
        <taxon>Ananas</taxon>
    </lineage>
</organism>
<accession>A0A6P5ERT5</accession>
<dbReference type="RefSeq" id="XP_020086264.1">
    <property type="nucleotide sequence ID" value="XM_020230675.1"/>
</dbReference>
<dbReference type="GeneID" id="109708821"/>
<feature type="region of interest" description="Disordered" evidence="1">
    <location>
        <begin position="30"/>
        <end position="64"/>
    </location>
</feature>
<name>A0A6P5ERT5_ANACO</name>
<gene>
    <name evidence="3" type="primary">LOC109708821</name>
</gene>
<reference evidence="2" key="1">
    <citation type="journal article" date="2015" name="Nat. Genet.">
        <title>The pineapple genome and the evolution of CAM photosynthesis.</title>
        <authorList>
            <person name="Ming R."/>
            <person name="VanBuren R."/>
            <person name="Wai C.M."/>
            <person name="Tang H."/>
            <person name="Schatz M.C."/>
            <person name="Bowers J.E."/>
            <person name="Lyons E."/>
            <person name="Wang M.L."/>
            <person name="Chen J."/>
            <person name="Biggers E."/>
            <person name="Zhang J."/>
            <person name="Huang L."/>
            <person name="Zhang L."/>
            <person name="Miao W."/>
            <person name="Zhang J."/>
            <person name="Ye Z."/>
            <person name="Miao C."/>
            <person name="Lin Z."/>
            <person name="Wang H."/>
            <person name="Zhou H."/>
            <person name="Yim W.C."/>
            <person name="Priest H.D."/>
            <person name="Zheng C."/>
            <person name="Woodhouse M."/>
            <person name="Edger P.P."/>
            <person name="Guyot R."/>
            <person name="Guo H.B."/>
            <person name="Guo H."/>
            <person name="Zheng G."/>
            <person name="Singh R."/>
            <person name="Sharma A."/>
            <person name="Min X."/>
            <person name="Zheng Y."/>
            <person name="Lee H."/>
            <person name="Gurtowski J."/>
            <person name="Sedlazeck F.J."/>
            <person name="Harkess A."/>
            <person name="McKain M.R."/>
            <person name="Liao Z."/>
            <person name="Fang J."/>
            <person name="Liu J."/>
            <person name="Zhang X."/>
            <person name="Zhang Q."/>
            <person name="Hu W."/>
            <person name="Qin Y."/>
            <person name="Wang K."/>
            <person name="Chen L.Y."/>
            <person name="Shirley N."/>
            <person name="Lin Y.R."/>
            <person name="Liu L.Y."/>
            <person name="Hernandez A.G."/>
            <person name="Wright C.L."/>
            <person name="Bulone V."/>
            <person name="Tuskan G.A."/>
            <person name="Heath K."/>
            <person name="Zee F."/>
            <person name="Moore P.H."/>
            <person name="Sunkar R."/>
            <person name="Leebens-Mack J.H."/>
            <person name="Mockler T."/>
            <person name="Bennetzen J.L."/>
            <person name="Freeling M."/>
            <person name="Sankoff D."/>
            <person name="Paterson A.H."/>
            <person name="Zhu X."/>
            <person name="Yang X."/>
            <person name="Smith J.A."/>
            <person name="Cushman J.C."/>
            <person name="Paull R.E."/>
            <person name="Yu Q."/>
        </authorList>
    </citation>
    <scope>NUCLEOTIDE SEQUENCE [LARGE SCALE GENOMIC DNA]</scope>
    <source>
        <strain evidence="2">cv. F153</strain>
    </source>
</reference>
<evidence type="ECO:0000256" key="1">
    <source>
        <dbReference type="SAM" id="MobiDB-lite"/>
    </source>
</evidence>
<evidence type="ECO:0000313" key="2">
    <source>
        <dbReference type="Proteomes" id="UP000515123"/>
    </source>
</evidence>
<reference evidence="3" key="2">
    <citation type="submission" date="2025-08" db="UniProtKB">
        <authorList>
            <consortium name="RefSeq"/>
        </authorList>
    </citation>
    <scope>IDENTIFICATION</scope>
    <source>
        <tissue evidence="3">Leaf</tissue>
    </source>
</reference>
<sequence length="112" mass="12275">MAGPATIVAVEGERIEFNADAGEHEECADMRGGDASADKVTQGTSDGRQLEGFHRRKTPPNVFDAMPKRESQLMLTSTDGTEFLTTLMQSLIGGVKQPQRLMCRCTHCFVEQ</sequence>
<evidence type="ECO:0000313" key="3">
    <source>
        <dbReference type="RefSeq" id="XP_020086264.1"/>
    </source>
</evidence>
<proteinExistence type="predicted"/>
<keyword evidence="2" id="KW-1185">Reference proteome</keyword>